<dbReference type="AlphaFoldDB" id="X1IIC0"/>
<protein>
    <recommendedName>
        <fullName evidence="2">Bacteriocin-protection protein, YdeI/OmpD-associated family</fullName>
    </recommendedName>
</protein>
<organism evidence="1">
    <name type="scientific">marine sediment metagenome</name>
    <dbReference type="NCBI Taxonomy" id="412755"/>
    <lineage>
        <taxon>unclassified sequences</taxon>
        <taxon>metagenomes</taxon>
        <taxon>ecological metagenomes</taxon>
    </lineage>
</organism>
<dbReference type="Pfam" id="PF13376">
    <property type="entry name" value="OmdA"/>
    <property type="match status" value="1"/>
</dbReference>
<reference evidence="1" key="1">
    <citation type="journal article" date="2014" name="Front. Microbiol.">
        <title>High frequency of phylogenetically diverse reductive dehalogenase-homologous genes in deep subseafloor sedimentary metagenomes.</title>
        <authorList>
            <person name="Kawai M."/>
            <person name="Futagami T."/>
            <person name="Toyoda A."/>
            <person name="Takaki Y."/>
            <person name="Nishi S."/>
            <person name="Hori S."/>
            <person name="Arai W."/>
            <person name="Tsubouchi T."/>
            <person name="Morono Y."/>
            <person name="Uchiyama I."/>
            <person name="Ito T."/>
            <person name="Fujiyama A."/>
            <person name="Inagaki F."/>
            <person name="Takami H."/>
        </authorList>
    </citation>
    <scope>NUCLEOTIDE SEQUENCE</scope>
    <source>
        <strain evidence="1">Expedition CK06-06</strain>
    </source>
</reference>
<sequence length="148" mass="17547">PYDEAVEEAICFGWIDSIIKRIDDEKYARKFTPRTKDSRWSELNKKRAKKMIAVGKMTEAGLQKIEEAKRNGIWSQTSTQRKHFELSPEFENILKSNKKAWNNFNNLAPSYKKNYIGWVTSAKREETIKKRFKEVLRYLEQNKKLGLK</sequence>
<evidence type="ECO:0008006" key="2">
    <source>
        <dbReference type="Google" id="ProtNLM"/>
    </source>
</evidence>
<accession>X1IIC0</accession>
<gene>
    <name evidence="1" type="ORF">S03H2_43266</name>
</gene>
<feature type="non-terminal residue" evidence="1">
    <location>
        <position position="1"/>
    </location>
</feature>
<proteinExistence type="predicted"/>
<evidence type="ECO:0000313" key="1">
    <source>
        <dbReference type="EMBL" id="GAH68970.1"/>
    </source>
</evidence>
<name>X1IIC0_9ZZZZ</name>
<dbReference type="EMBL" id="BARU01026972">
    <property type="protein sequence ID" value="GAH68970.1"/>
    <property type="molecule type" value="Genomic_DNA"/>
</dbReference>
<comment type="caution">
    <text evidence="1">The sequence shown here is derived from an EMBL/GenBank/DDBJ whole genome shotgun (WGS) entry which is preliminary data.</text>
</comment>